<dbReference type="AlphaFoldDB" id="A0A931LVC5"/>
<dbReference type="EC" id="5.2.1.8" evidence="2"/>
<sequence>MRPTLIPLALIAIALAGCGGGADSGRLATVDGDTIGMDEFHRYLEIKPLVRVDPQNGAVVGTLGFQAMEDLIRQRVLRHLAKDEGVDPTEAQIKDELDFQMKRNPNFLRDATTAGLTVEQIKGRLANDLAARNLVSKGIKVAPAEIDQYIKDNPTQFFDPELVDLLWILVSNEDLKKQADRDLLEGQKFATVAARYSQAEGARAYQGLFPQRIVSQFPLALQEVVKDTGEMKSTDWIRVREGWAKWYVAKKTPPKPIKVDETIRELVRRQIAMTRGGKAIDLEKRVLDKLKASKIEIHVTAYRQPWDAVMDGLRAKQAAKPIAPPTTPVQIEKDK</sequence>
<organism evidence="6 7">
    <name type="scientific">Fimbriimonas ginsengisoli</name>
    <dbReference type="NCBI Taxonomy" id="1005039"/>
    <lineage>
        <taxon>Bacteria</taxon>
        <taxon>Bacillati</taxon>
        <taxon>Armatimonadota</taxon>
        <taxon>Fimbriimonadia</taxon>
        <taxon>Fimbriimonadales</taxon>
        <taxon>Fimbriimonadaceae</taxon>
        <taxon>Fimbriimonas</taxon>
    </lineage>
</organism>
<keyword evidence="5" id="KW-0413">Isomerase</keyword>
<evidence type="ECO:0000313" key="6">
    <source>
        <dbReference type="EMBL" id="MBI1756531.1"/>
    </source>
</evidence>
<dbReference type="Proteomes" id="UP000727962">
    <property type="component" value="Unassembled WGS sequence"/>
</dbReference>
<name>A0A931LVC5_FIMGI</name>
<keyword evidence="4" id="KW-0697">Rotamase</keyword>
<proteinExistence type="predicted"/>
<dbReference type="GO" id="GO:0003755">
    <property type="term" value="F:peptidyl-prolyl cis-trans isomerase activity"/>
    <property type="evidence" value="ECO:0007669"/>
    <property type="project" value="UniProtKB-KW"/>
</dbReference>
<dbReference type="InterPro" id="IPR050245">
    <property type="entry name" value="PrsA_foldase"/>
</dbReference>
<dbReference type="PANTHER" id="PTHR47245:SF1">
    <property type="entry name" value="FOLDASE PROTEIN PRSA"/>
    <property type="match status" value="1"/>
</dbReference>
<evidence type="ECO:0000256" key="3">
    <source>
        <dbReference type="ARBA" id="ARBA00022729"/>
    </source>
</evidence>
<accession>A0A931LVC5</accession>
<protein>
    <recommendedName>
        <fullName evidence="2">peptidylprolyl isomerase</fullName>
        <ecNumber evidence="2">5.2.1.8</ecNumber>
    </recommendedName>
</protein>
<dbReference type="PROSITE" id="PS51257">
    <property type="entry name" value="PROKAR_LIPOPROTEIN"/>
    <property type="match status" value="1"/>
</dbReference>
<dbReference type="EMBL" id="JACOSL010000033">
    <property type="protein sequence ID" value="MBI1756531.1"/>
    <property type="molecule type" value="Genomic_DNA"/>
</dbReference>
<evidence type="ECO:0000256" key="2">
    <source>
        <dbReference type="ARBA" id="ARBA00013194"/>
    </source>
</evidence>
<evidence type="ECO:0000313" key="7">
    <source>
        <dbReference type="Proteomes" id="UP000727962"/>
    </source>
</evidence>
<reference evidence="6" key="1">
    <citation type="submission" date="2020-07" db="EMBL/GenBank/DDBJ databases">
        <title>Huge and variable diversity of episymbiotic CPR bacteria and DPANN archaea in groundwater ecosystems.</title>
        <authorList>
            <person name="He C.Y."/>
            <person name="Keren R."/>
            <person name="Whittaker M."/>
            <person name="Farag I.F."/>
            <person name="Doudna J."/>
            <person name="Cate J.H.D."/>
            <person name="Banfield J.F."/>
        </authorList>
    </citation>
    <scope>NUCLEOTIDE SEQUENCE</scope>
    <source>
        <strain evidence="6">NC_groundwater_17_Pr7_B-0.1um_64_12</strain>
    </source>
</reference>
<dbReference type="InterPro" id="IPR027304">
    <property type="entry name" value="Trigger_fact/SurA_dom_sf"/>
</dbReference>
<comment type="caution">
    <text evidence="6">The sequence shown here is derived from an EMBL/GenBank/DDBJ whole genome shotgun (WGS) entry which is preliminary data.</text>
</comment>
<dbReference type="SUPFAM" id="SSF54534">
    <property type="entry name" value="FKBP-like"/>
    <property type="match status" value="1"/>
</dbReference>
<evidence type="ECO:0000256" key="5">
    <source>
        <dbReference type="ARBA" id="ARBA00023235"/>
    </source>
</evidence>
<dbReference type="Gene3D" id="1.10.4030.10">
    <property type="entry name" value="Porin chaperone SurA, peptide-binding domain"/>
    <property type="match status" value="1"/>
</dbReference>
<gene>
    <name evidence="6" type="ORF">HYR64_05430</name>
</gene>
<comment type="catalytic activity">
    <reaction evidence="1">
        <text>[protein]-peptidylproline (omega=180) = [protein]-peptidylproline (omega=0)</text>
        <dbReference type="Rhea" id="RHEA:16237"/>
        <dbReference type="Rhea" id="RHEA-COMP:10747"/>
        <dbReference type="Rhea" id="RHEA-COMP:10748"/>
        <dbReference type="ChEBI" id="CHEBI:83833"/>
        <dbReference type="ChEBI" id="CHEBI:83834"/>
        <dbReference type="EC" id="5.2.1.8"/>
    </reaction>
</comment>
<keyword evidence="3" id="KW-0732">Signal</keyword>
<dbReference type="SUPFAM" id="SSF109998">
    <property type="entry name" value="Triger factor/SurA peptide-binding domain-like"/>
    <property type="match status" value="1"/>
</dbReference>
<evidence type="ECO:0000256" key="4">
    <source>
        <dbReference type="ARBA" id="ARBA00023110"/>
    </source>
</evidence>
<dbReference type="PANTHER" id="PTHR47245">
    <property type="entry name" value="PEPTIDYLPROLYL ISOMERASE"/>
    <property type="match status" value="1"/>
</dbReference>
<evidence type="ECO:0000256" key="1">
    <source>
        <dbReference type="ARBA" id="ARBA00000971"/>
    </source>
</evidence>